<evidence type="ECO:0000313" key="3">
    <source>
        <dbReference type="Proteomes" id="UP001215280"/>
    </source>
</evidence>
<organism evidence="2 3">
    <name type="scientific">Mycena maculata</name>
    <dbReference type="NCBI Taxonomy" id="230809"/>
    <lineage>
        <taxon>Eukaryota</taxon>
        <taxon>Fungi</taxon>
        <taxon>Dikarya</taxon>
        <taxon>Basidiomycota</taxon>
        <taxon>Agaricomycotina</taxon>
        <taxon>Agaricomycetes</taxon>
        <taxon>Agaricomycetidae</taxon>
        <taxon>Agaricales</taxon>
        <taxon>Marasmiineae</taxon>
        <taxon>Mycenaceae</taxon>
        <taxon>Mycena</taxon>
    </lineage>
</organism>
<dbReference type="InterPro" id="IPR051681">
    <property type="entry name" value="Ser/Thr_Kinases-Pseudokinases"/>
</dbReference>
<keyword evidence="3" id="KW-1185">Reference proteome</keyword>
<sequence>MKQIFSRDNEQLAQTLKRLKREAAVWFQLNHKNLVPFLGVIDDRSVARLPFLISPFYNHGRVGTFIHEHPETDRPDIVLGVVAGLEYLHRNVVVHGDLKTQNVLVDEGGIPKISDFGITKILGSTTRSVGTPPYMAPELLIPVHSNGQWKEEDLHPTTTKSSDVYSFALLVLEEDRAVPSLTPKQSTNSRRLR</sequence>
<evidence type="ECO:0000259" key="1">
    <source>
        <dbReference type="PROSITE" id="PS50011"/>
    </source>
</evidence>
<comment type="caution">
    <text evidence="2">The sequence shown here is derived from an EMBL/GenBank/DDBJ whole genome shotgun (WGS) entry which is preliminary data.</text>
</comment>
<name>A0AAD7IFP8_9AGAR</name>
<dbReference type="SMART" id="SM00220">
    <property type="entry name" value="S_TKc"/>
    <property type="match status" value="1"/>
</dbReference>
<dbReference type="PANTHER" id="PTHR44329">
    <property type="entry name" value="SERINE/THREONINE-PROTEIN KINASE TNNI3K-RELATED"/>
    <property type="match status" value="1"/>
</dbReference>
<dbReference type="Pfam" id="PF00069">
    <property type="entry name" value="Pkinase"/>
    <property type="match status" value="1"/>
</dbReference>
<dbReference type="InterPro" id="IPR000719">
    <property type="entry name" value="Prot_kinase_dom"/>
</dbReference>
<protein>
    <submittedName>
        <fullName evidence="2">Kinase-like domain-containing protein</fullName>
    </submittedName>
</protein>
<keyword evidence="2" id="KW-0808">Transferase</keyword>
<dbReference type="AlphaFoldDB" id="A0AAD7IFP8"/>
<dbReference type="Proteomes" id="UP001215280">
    <property type="component" value="Unassembled WGS sequence"/>
</dbReference>
<dbReference type="InterPro" id="IPR008271">
    <property type="entry name" value="Ser/Thr_kinase_AS"/>
</dbReference>
<dbReference type="GO" id="GO:0005524">
    <property type="term" value="F:ATP binding"/>
    <property type="evidence" value="ECO:0007669"/>
    <property type="project" value="InterPro"/>
</dbReference>
<dbReference type="InterPro" id="IPR011009">
    <property type="entry name" value="Kinase-like_dom_sf"/>
</dbReference>
<proteinExistence type="predicted"/>
<dbReference type="PROSITE" id="PS50011">
    <property type="entry name" value="PROTEIN_KINASE_DOM"/>
    <property type="match status" value="1"/>
</dbReference>
<dbReference type="EMBL" id="JARJLG010000125">
    <property type="protein sequence ID" value="KAJ7740955.1"/>
    <property type="molecule type" value="Genomic_DNA"/>
</dbReference>
<dbReference type="PROSITE" id="PS00108">
    <property type="entry name" value="PROTEIN_KINASE_ST"/>
    <property type="match status" value="1"/>
</dbReference>
<dbReference type="GO" id="GO:0004674">
    <property type="term" value="F:protein serine/threonine kinase activity"/>
    <property type="evidence" value="ECO:0007669"/>
    <property type="project" value="TreeGrafter"/>
</dbReference>
<gene>
    <name evidence="2" type="ORF">DFH07DRAFT_62463</name>
</gene>
<reference evidence="2" key="1">
    <citation type="submission" date="2023-03" db="EMBL/GenBank/DDBJ databases">
        <title>Massive genome expansion in bonnet fungi (Mycena s.s.) driven by repeated elements and novel gene families across ecological guilds.</title>
        <authorList>
            <consortium name="Lawrence Berkeley National Laboratory"/>
            <person name="Harder C.B."/>
            <person name="Miyauchi S."/>
            <person name="Viragh M."/>
            <person name="Kuo A."/>
            <person name="Thoen E."/>
            <person name="Andreopoulos B."/>
            <person name="Lu D."/>
            <person name="Skrede I."/>
            <person name="Drula E."/>
            <person name="Henrissat B."/>
            <person name="Morin E."/>
            <person name="Kohler A."/>
            <person name="Barry K."/>
            <person name="LaButti K."/>
            <person name="Morin E."/>
            <person name="Salamov A."/>
            <person name="Lipzen A."/>
            <person name="Mereny Z."/>
            <person name="Hegedus B."/>
            <person name="Baldrian P."/>
            <person name="Stursova M."/>
            <person name="Weitz H."/>
            <person name="Taylor A."/>
            <person name="Grigoriev I.V."/>
            <person name="Nagy L.G."/>
            <person name="Martin F."/>
            <person name="Kauserud H."/>
        </authorList>
    </citation>
    <scope>NUCLEOTIDE SEQUENCE</scope>
    <source>
        <strain evidence="2">CBHHK188m</strain>
    </source>
</reference>
<accession>A0AAD7IFP8</accession>
<dbReference type="SUPFAM" id="SSF56112">
    <property type="entry name" value="Protein kinase-like (PK-like)"/>
    <property type="match status" value="1"/>
</dbReference>
<feature type="domain" description="Protein kinase" evidence="1">
    <location>
        <begin position="1"/>
        <end position="193"/>
    </location>
</feature>
<evidence type="ECO:0000313" key="2">
    <source>
        <dbReference type="EMBL" id="KAJ7740955.1"/>
    </source>
</evidence>
<keyword evidence="2" id="KW-0418">Kinase</keyword>
<dbReference type="Gene3D" id="1.10.510.10">
    <property type="entry name" value="Transferase(Phosphotransferase) domain 1"/>
    <property type="match status" value="1"/>
</dbReference>
<dbReference type="PANTHER" id="PTHR44329:SF214">
    <property type="entry name" value="PROTEIN KINASE DOMAIN-CONTAINING PROTEIN"/>
    <property type="match status" value="1"/>
</dbReference>